<evidence type="ECO:0000313" key="6">
    <source>
        <dbReference type="EMBL" id="MBO3732096.1"/>
    </source>
</evidence>
<keyword evidence="3" id="KW-0472">Membrane</keyword>
<feature type="compositionally biased region" description="Pro residues" evidence="2">
    <location>
        <begin position="291"/>
        <end position="311"/>
    </location>
</feature>
<dbReference type="PROSITE" id="PS51257">
    <property type="entry name" value="PROKAR_LIPOPROTEIN"/>
    <property type="match status" value="1"/>
</dbReference>
<proteinExistence type="predicted"/>
<organism evidence="6 7">
    <name type="scientific">Glycomyces niveus</name>
    <dbReference type="NCBI Taxonomy" id="2820287"/>
    <lineage>
        <taxon>Bacteria</taxon>
        <taxon>Bacillati</taxon>
        <taxon>Actinomycetota</taxon>
        <taxon>Actinomycetes</taxon>
        <taxon>Glycomycetales</taxon>
        <taxon>Glycomycetaceae</taxon>
        <taxon>Glycomyces</taxon>
    </lineage>
</organism>
<dbReference type="EMBL" id="JAGFNP010000002">
    <property type="protein sequence ID" value="MBO3732096.1"/>
    <property type="molecule type" value="Genomic_DNA"/>
</dbReference>
<evidence type="ECO:0000256" key="2">
    <source>
        <dbReference type="SAM" id="MobiDB-lite"/>
    </source>
</evidence>
<feature type="signal peptide" evidence="4">
    <location>
        <begin position="1"/>
        <end position="23"/>
    </location>
</feature>
<feature type="region of interest" description="Disordered" evidence="2">
    <location>
        <begin position="288"/>
        <end position="311"/>
    </location>
</feature>
<feature type="transmembrane region" description="Helical" evidence="3">
    <location>
        <begin position="249"/>
        <end position="280"/>
    </location>
</feature>
<feature type="coiled-coil region" evidence="1">
    <location>
        <begin position="181"/>
        <end position="215"/>
    </location>
</feature>
<evidence type="ECO:0000313" key="7">
    <source>
        <dbReference type="Proteomes" id="UP000681341"/>
    </source>
</evidence>
<evidence type="ECO:0000259" key="5">
    <source>
        <dbReference type="Pfam" id="PF14257"/>
    </source>
</evidence>
<accession>A0ABS3TZZ9</accession>
<reference evidence="6 7" key="1">
    <citation type="submission" date="2021-03" db="EMBL/GenBank/DDBJ databases">
        <title>Glycomyces sp. nov., a novel actinomycete isolated from soil.</title>
        <authorList>
            <person name="Yang X."/>
            <person name="Xu X."/>
        </authorList>
    </citation>
    <scope>NUCLEOTIDE SEQUENCE [LARGE SCALE GENOMIC DNA]</scope>
    <source>
        <strain evidence="6 7">NEAU-S30</strain>
    </source>
</reference>
<keyword evidence="4" id="KW-0732">Signal</keyword>
<protein>
    <submittedName>
        <fullName evidence="6">DUF4349 domain-containing protein</fullName>
    </submittedName>
</protein>
<keyword evidence="3" id="KW-0812">Transmembrane</keyword>
<sequence length="311" mass="32522">MRLLRPAAVLVAAALFLFGCSSAGGESGAQTADQAAPEAADALEPEASGGVANPQVDTGDRAVIYEAVLEVEDEDAEGVAEQAWDLAESFGGFVTADERDRATGEEASYSSAHLVLRVPSEHFDAAMDGLSGLAEEERYRSVTTEDVTEATVDLAAHIATKTASVERVRALLAEATSVSAILDLESELAEREGELASLESQLADLQDRVALSTIDFTVVTPSVQDEREEGYAGPANFWDGLVVGAKGAWGVLVAVSVVIGVLLPFLPVAALVAAAVIVPIRLARRRRQARPPRPAPPLPAAPPLPVTPPKQ</sequence>
<name>A0ABS3TZZ9_9ACTN</name>
<keyword evidence="7" id="KW-1185">Reference proteome</keyword>
<evidence type="ECO:0000256" key="1">
    <source>
        <dbReference type="SAM" id="Coils"/>
    </source>
</evidence>
<keyword evidence="1" id="KW-0175">Coiled coil</keyword>
<dbReference type="Pfam" id="PF14257">
    <property type="entry name" value="DUF4349"/>
    <property type="match status" value="1"/>
</dbReference>
<comment type="caution">
    <text evidence="6">The sequence shown here is derived from an EMBL/GenBank/DDBJ whole genome shotgun (WGS) entry which is preliminary data.</text>
</comment>
<evidence type="ECO:0000256" key="4">
    <source>
        <dbReference type="SAM" id="SignalP"/>
    </source>
</evidence>
<feature type="region of interest" description="Disordered" evidence="2">
    <location>
        <begin position="27"/>
        <end position="56"/>
    </location>
</feature>
<dbReference type="RefSeq" id="WP_208494885.1">
    <property type="nucleotide sequence ID" value="NZ_JAGFNP010000002.1"/>
</dbReference>
<evidence type="ECO:0000256" key="3">
    <source>
        <dbReference type="SAM" id="Phobius"/>
    </source>
</evidence>
<gene>
    <name evidence="6" type="ORF">J5V16_04620</name>
</gene>
<dbReference type="InterPro" id="IPR025645">
    <property type="entry name" value="DUF4349"/>
</dbReference>
<dbReference type="Proteomes" id="UP000681341">
    <property type="component" value="Unassembled WGS sequence"/>
</dbReference>
<keyword evidence="3" id="KW-1133">Transmembrane helix</keyword>
<feature type="compositionally biased region" description="Low complexity" evidence="2">
    <location>
        <begin position="29"/>
        <end position="47"/>
    </location>
</feature>
<feature type="chain" id="PRO_5046936713" evidence="4">
    <location>
        <begin position="24"/>
        <end position="311"/>
    </location>
</feature>
<feature type="domain" description="DUF4349" evidence="5">
    <location>
        <begin position="61"/>
        <end position="276"/>
    </location>
</feature>